<comment type="caution">
    <text evidence="3">The sequence shown here is derived from an EMBL/GenBank/DDBJ whole genome shotgun (WGS) entry which is preliminary data.</text>
</comment>
<dbReference type="Proteomes" id="UP000751614">
    <property type="component" value="Unassembled WGS sequence"/>
</dbReference>
<dbReference type="PANTHER" id="PTHR34477:SF1">
    <property type="entry name" value="UPF0213 PROTEIN YHBQ"/>
    <property type="match status" value="1"/>
</dbReference>
<dbReference type="Gene3D" id="3.40.1440.10">
    <property type="entry name" value="GIY-YIG endonuclease"/>
    <property type="match status" value="1"/>
</dbReference>
<evidence type="ECO:0000313" key="4">
    <source>
        <dbReference type="Proteomes" id="UP000751614"/>
    </source>
</evidence>
<dbReference type="InterPro" id="IPR000305">
    <property type="entry name" value="GIY-YIG_endonuc"/>
</dbReference>
<dbReference type="PANTHER" id="PTHR34477">
    <property type="entry name" value="UPF0213 PROTEIN YHBQ"/>
    <property type="match status" value="1"/>
</dbReference>
<keyword evidence="4" id="KW-1185">Reference proteome</keyword>
<name>A0ABY2WHA8_9FLAO</name>
<proteinExistence type="inferred from homology"/>
<dbReference type="SUPFAM" id="SSF82771">
    <property type="entry name" value="GIY-YIG endonuclease"/>
    <property type="match status" value="1"/>
</dbReference>
<dbReference type="SMART" id="SM00465">
    <property type="entry name" value="GIYc"/>
    <property type="match status" value="1"/>
</dbReference>
<organism evidence="3 4">
    <name type="scientific">Flagellimonas algicola</name>
    <dbReference type="NCBI Taxonomy" id="2583815"/>
    <lineage>
        <taxon>Bacteria</taxon>
        <taxon>Pseudomonadati</taxon>
        <taxon>Bacteroidota</taxon>
        <taxon>Flavobacteriia</taxon>
        <taxon>Flavobacteriales</taxon>
        <taxon>Flavobacteriaceae</taxon>
        <taxon>Flagellimonas</taxon>
    </lineage>
</organism>
<reference evidence="3 4" key="1">
    <citation type="submission" date="2019-05" db="EMBL/GenBank/DDBJ databases">
        <title>Flagellimonas sp. AsT0115, sp. nov., isolated from a marine red algae, Asparagopsis taxiformis.</title>
        <authorList>
            <person name="Kim J."/>
            <person name="Jeong S.E."/>
            <person name="Jeon C.O."/>
        </authorList>
    </citation>
    <scope>NUCLEOTIDE SEQUENCE [LARGE SCALE GENOMIC DNA]</scope>
    <source>
        <strain evidence="3 4">AsT0115</strain>
    </source>
</reference>
<feature type="domain" description="GIY-YIG" evidence="2">
    <location>
        <begin position="1"/>
        <end position="76"/>
    </location>
</feature>
<dbReference type="Pfam" id="PF01541">
    <property type="entry name" value="GIY-YIG"/>
    <property type="match status" value="1"/>
</dbReference>
<accession>A0ABY2WHA8</accession>
<evidence type="ECO:0000313" key="3">
    <source>
        <dbReference type="EMBL" id="TMU50971.1"/>
    </source>
</evidence>
<gene>
    <name evidence="3" type="ORF">FGG15_17260</name>
</gene>
<dbReference type="CDD" id="cd10456">
    <property type="entry name" value="GIY-YIG_UPF0213"/>
    <property type="match status" value="1"/>
</dbReference>
<sequence>MKGYVYILECADGSYYTGSTIDLDKRLNEHKDGRGANHTKKRLPVQLAYVEEYLRIDTAFKREKQIQGWSRIKKEALINGAFETLPNLAECKNETHYRYFKEKE</sequence>
<evidence type="ECO:0000256" key="1">
    <source>
        <dbReference type="ARBA" id="ARBA00007435"/>
    </source>
</evidence>
<dbReference type="InterPro" id="IPR035901">
    <property type="entry name" value="GIY-YIG_endonuc_sf"/>
</dbReference>
<dbReference type="InterPro" id="IPR050190">
    <property type="entry name" value="UPF0213_domain"/>
</dbReference>
<protein>
    <submittedName>
        <fullName evidence="3">GIY-YIG nuclease family protein</fullName>
    </submittedName>
</protein>
<evidence type="ECO:0000259" key="2">
    <source>
        <dbReference type="PROSITE" id="PS50164"/>
    </source>
</evidence>
<dbReference type="PROSITE" id="PS50164">
    <property type="entry name" value="GIY_YIG"/>
    <property type="match status" value="1"/>
</dbReference>
<dbReference type="EMBL" id="VCNI01000003">
    <property type="protein sequence ID" value="TMU50971.1"/>
    <property type="molecule type" value="Genomic_DNA"/>
</dbReference>
<comment type="similarity">
    <text evidence="1">Belongs to the UPF0213 family.</text>
</comment>